<dbReference type="HOGENOM" id="CLU_195239_0_0_6"/>
<organism evidence="1 2">
    <name type="scientific">Shewanella sediminis (strain HAW-EB3)</name>
    <dbReference type="NCBI Taxonomy" id="425104"/>
    <lineage>
        <taxon>Bacteria</taxon>
        <taxon>Pseudomonadati</taxon>
        <taxon>Pseudomonadota</taxon>
        <taxon>Gammaproteobacteria</taxon>
        <taxon>Alteromonadales</taxon>
        <taxon>Shewanellaceae</taxon>
        <taxon>Shewanella</taxon>
    </lineage>
</organism>
<accession>A8FQL2</accession>
<evidence type="ECO:0000313" key="2">
    <source>
        <dbReference type="Proteomes" id="UP000002015"/>
    </source>
</evidence>
<sequence length="56" mass="6620">MTKKTVKFEYEKETKNSVRYQEVPESGQAPIMGTVYVQKWFAGDTKRFEITIEKQD</sequence>
<dbReference type="eggNOG" id="ENOG5032ZBT">
    <property type="taxonomic scope" value="Bacteria"/>
</dbReference>
<dbReference type="Proteomes" id="UP000002015">
    <property type="component" value="Chromosome"/>
</dbReference>
<keyword evidence="2" id="KW-1185">Reference proteome</keyword>
<evidence type="ECO:0000313" key="1">
    <source>
        <dbReference type="EMBL" id="ABV35135.1"/>
    </source>
</evidence>
<protein>
    <recommendedName>
        <fullName evidence="3">Orphan protein</fullName>
    </recommendedName>
</protein>
<gene>
    <name evidence="1" type="ordered locus">Ssed_0523</name>
</gene>
<dbReference type="AlphaFoldDB" id="A8FQL2"/>
<proteinExistence type="predicted"/>
<reference evidence="1 2" key="1">
    <citation type="submission" date="2007-08" db="EMBL/GenBank/DDBJ databases">
        <title>Complete sequence of Shewanella sediminis HAW-EB3.</title>
        <authorList>
            <consortium name="US DOE Joint Genome Institute"/>
            <person name="Copeland A."/>
            <person name="Lucas S."/>
            <person name="Lapidus A."/>
            <person name="Barry K."/>
            <person name="Glavina del Rio T."/>
            <person name="Dalin E."/>
            <person name="Tice H."/>
            <person name="Pitluck S."/>
            <person name="Chertkov O."/>
            <person name="Brettin T."/>
            <person name="Bruce D."/>
            <person name="Detter J.C."/>
            <person name="Han C."/>
            <person name="Schmutz J."/>
            <person name="Larimer F."/>
            <person name="Land M."/>
            <person name="Hauser L."/>
            <person name="Kyrpides N."/>
            <person name="Kim E."/>
            <person name="Zhao J.-S."/>
            <person name="Richardson P."/>
        </authorList>
    </citation>
    <scope>NUCLEOTIDE SEQUENCE [LARGE SCALE GENOMIC DNA]</scope>
    <source>
        <strain evidence="1 2">HAW-EB3</strain>
    </source>
</reference>
<dbReference type="RefSeq" id="WP_012140872.1">
    <property type="nucleotide sequence ID" value="NC_009831.1"/>
</dbReference>
<dbReference type="KEGG" id="sse:Ssed_0523"/>
<dbReference type="EMBL" id="CP000821">
    <property type="protein sequence ID" value="ABV35135.1"/>
    <property type="molecule type" value="Genomic_DNA"/>
</dbReference>
<evidence type="ECO:0008006" key="3">
    <source>
        <dbReference type="Google" id="ProtNLM"/>
    </source>
</evidence>
<name>A8FQL2_SHESH</name>